<reference evidence="1 2" key="1">
    <citation type="journal article" date="2016" name="Nat. Commun.">
        <title>Thousands of microbial genomes shed light on interconnected biogeochemical processes in an aquifer system.</title>
        <authorList>
            <person name="Anantharaman K."/>
            <person name="Brown C.T."/>
            <person name="Hug L.A."/>
            <person name="Sharon I."/>
            <person name="Castelle C.J."/>
            <person name="Probst A.J."/>
            <person name="Thomas B.C."/>
            <person name="Singh A."/>
            <person name="Wilkins M.J."/>
            <person name="Karaoz U."/>
            <person name="Brodie E.L."/>
            <person name="Williams K.H."/>
            <person name="Hubbard S.S."/>
            <person name="Banfield J.F."/>
        </authorList>
    </citation>
    <scope>NUCLEOTIDE SEQUENCE [LARGE SCALE GENOMIC DNA]</scope>
</reference>
<dbReference type="Proteomes" id="UP000178636">
    <property type="component" value="Unassembled WGS sequence"/>
</dbReference>
<name>A0A1G2DIC4_9BACT</name>
<evidence type="ECO:0000313" key="2">
    <source>
        <dbReference type="Proteomes" id="UP000178636"/>
    </source>
</evidence>
<dbReference type="EMBL" id="MHLO01000005">
    <property type="protein sequence ID" value="OGZ13316.1"/>
    <property type="molecule type" value="Genomic_DNA"/>
</dbReference>
<sequence length="212" mass="24422">MGKPLQLVLIDETGDPGFKLDGGSSPIFAIGMVIFSDFLEAEKTSVAIKQLRRDIFHNDHAEFKFSKIRPEFRHRFFEAMAPFDFTVRVLLVEKEKLRSKNLKSNKGSFYNYFVKMLLKHNKGTVANASVKIDGSGDREFKRKFCSYLSGELNAQNRIVEKIKFADSRSDVLIQLADMVVGCVRRCHESENKEEQKMFALLKPKISDIWKFE</sequence>
<dbReference type="AlphaFoldDB" id="A0A1G2DIC4"/>
<evidence type="ECO:0000313" key="1">
    <source>
        <dbReference type="EMBL" id="OGZ13316.1"/>
    </source>
</evidence>
<accession>A0A1G2DIC4</accession>
<organism evidence="1 2">
    <name type="scientific">Candidatus Lloydbacteria bacterium RIFCSPHIGHO2_02_FULL_54_17</name>
    <dbReference type="NCBI Taxonomy" id="1798664"/>
    <lineage>
        <taxon>Bacteria</taxon>
        <taxon>Candidatus Lloydiibacteriota</taxon>
    </lineage>
</organism>
<evidence type="ECO:0008006" key="3">
    <source>
        <dbReference type="Google" id="ProtNLM"/>
    </source>
</evidence>
<protein>
    <recommendedName>
        <fullName evidence="3">DUF3800 domain-containing protein</fullName>
    </recommendedName>
</protein>
<dbReference type="InterPro" id="IPR024524">
    <property type="entry name" value="DUF3800"/>
</dbReference>
<comment type="caution">
    <text evidence="1">The sequence shown here is derived from an EMBL/GenBank/DDBJ whole genome shotgun (WGS) entry which is preliminary data.</text>
</comment>
<proteinExistence type="predicted"/>
<dbReference type="Pfam" id="PF12686">
    <property type="entry name" value="DUF3800"/>
    <property type="match status" value="1"/>
</dbReference>
<gene>
    <name evidence="1" type="ORF">A3C93_00160</name>
</gene>